<protein>
    <submittedName>
        <fullName evidence="2">Uncharacterized protein</fullName>
    </submittedName>
</protein>
<feature type="transmembrane region" description="Helical" evidence="1">
    <location>
        <begin position="12"/>
        <end position="34"/>
    </location>
</feature>
<organism evidence="2 3">
    <name type="scientific">Ferroglobus placidus (strain DSM 10642 / AEDII12DO)</name>
    <dbReference type="NCBI Taxonomy" id="589924"/>
    <lineage>
        <taxon>Archaea</taxon>
        <taxon>Methanobacteriati</taxon>
        <taxon>Methanobacteriota</taxon>
        <taxon>Archaeoglobi</taxon>
        <taxon>Archaeoglobales</taxon>
        <taxon>Archaeoglobaceae</taxon>
        <taxon>Ferroglobus</taxon>
    </lineage>
</organism>
<reference evidence="2 3" key="2">
    <citation type="journal article" date="2011" name="Stand. Genomic Sci.">
        <title>Complete genome sequence of Ferroglobus placidus AEDII12DO.</title>
        <authorList>
            <person name="Anderson I."/>
            <person name="Risso C."/>
            <person name="Holmes D."/>
            <person name="Lucas S."/>
            <person name="Copeland A."/>
            <person name="Lapidus A."/>
            <person name="Cheng J.F."/>
            <person name="Bruce D."/>
            <person name="Goodwin L."/>
            <person name="Pitluck S."/>
            <person name="Saunders E."/>
            <person name="Brettin T."/>
            <person name="Detter J.C."/>
            <person name="Han C."/>
            <person name="Tapia R."/>
            <person name="Larimer F."/>
            <person name="Land M."/>
            <person name="Hauser L."/>
            <person name="Woyke T."/>
            <person name="Lovley D."/>
            <person name="Kyrpides N."/>
            <person name="Ivanova N."/>
        </authorList>
    </citation>
    <scope>NUCLEOTIDE SEQUENCE [LARGE SCALE GENOMIC DNA]</scope>
    <source>
        <strain evidence="3">DSM 10642 / AEDII12DO</strain>
    </source>
</reference>
<keyword evidence="1" id="KW-0472">Membrane</keyword>
<feature type="transmembrane region" description="Helical" evidence="1">
    <location>
        <begin position="46"/>
        <end position="71"/>
    </location>
</feature>
<keyword evidence="3" id="KW-1185">Reference proteome</keyword>
<keyword evidence="1" id="KW-1133">Transmembrane helix</keyword>
<evidence type="ECO:0000256" key="1">
    <source>
        <dbReference type="SAM" id="Phobius"/>
    </source>
</evidence>
<sequence length="73" mass="9119">MRFNKLLEKAVYGTFILLWGYYWHHYYSLLSWFYDHNPEWWEPPVYFHVVAIESWLLISLIMLTLCAFMLVRR</sequence>
<dbReference type="RefSeq" id="WP_012965032.1">
    <property type="nucleotide sequence ID" value="NC_013849.1"/>
</dbReference>
<dbReference type="HOGENOM" id="CLU_2695573_0_0_2"/>
<proteinExistence type="predicted"/>
<gene>
    <name evidence="2" type="ordered locus">Ferp_0512</name>
</gene>
<evidence type="ECO:0000313" key="2">
    <source>
        <dbReference type="EMBL" id="ADC64686.1"/>
    </source>
</evidence>
<dbReference type="GeneID" id="8778013"/>
<accession>D3S353</accession>
<dbReference type="Proteomes" id="UP000002613">
    <property type="component" value="Chromosome"/>
</dbReference>
<dbReference type="KEGG" id="fpl:Ferp_0512"/>
<dbReference type="STRING" id="589924.Ferp_0512"/>
<keyword evidence="1" id="KW-0812">Transmembrane</keyword>
<evidence type="ECO:0000313" key="3">
    <source>
        <dbReference type="Proteomes" id="UP000002613"/>
    </source>
</evidence>
<dbReference type="EMBL" id="CP001899">
    <property type="protein sequence ID" value="ADC64686.1"/>
    <property type="molecule type" value="Genomic_DNA"/>
</dbReference>
<dbReference type="AlphaFoldDB" id="D3S353"/>
<reference evidence="3" key="1">
    <citation type="submission" date="2010-02" db="EMBL/GenBank/DDBJ databases">
        <title>Complete sequence of Ferroglobus placidus DSM 10642.</title>
        <authorList>
            <consortium name="US DOE Joint Genome Institute"/>
            <person name="Lucas S."/>
            <person name="Copeland A."/>
            <person name="Lapidus A."/>
            <person name="Cheng J.-F."/>
            <person name="Bruce D."/>
            <person name="Goodwin L."/>
            <person name="Pitluck S."/>
            <person name="Saunders E."/>
            <person name="Brettin T."/>
            <person name="Detter J.C."/>
            <person name="Han C."/>
            <person name="Tapia R."/>
            <person name="Larimer F."/>
            <person name="Land M."/>
            <person name="Hauser L."/>
            <person name="Kyrpides N."/>
            <person name="Ivanova N."/>
            <person name="Holmes D."/>
            <person name="Lovley D."/>
            <person name="Kyrpides N."/>
            <person name="Anderson I.J."/>
            <person name="Woyke T."/>
        </authorList>
    </citation>
    <scope>NUCLEOTIDE SEQUENCE [LARGE SCALE GENOMIC DNA]</scope>
    <source>
        <strain evidence="3">DSM 10642 / AEDII12DO</strain>
    </source>
</reference>
<name>D3S353_FERPA</name>
<dbReference type="PaxDb" id="589924-Ferp_0512"/>